<protein>
    <recommendedName>
        <fullName evidence="19">Probable bifunctional folylpolyglutamate synthase/dihydropteroate synthase</fullName>
        <ecNumber evidence="6">2.5.1.15</ecNumber>
        <ecNumber evidence="7">6.3.2.17</ecNumber>
    </recommendedName>
</protein>
<dbReference type="EMBL" id="JBHSXH010000015">
    <property type="protein sequence ID" value="MFC6826176.1"/>
    <property type="molecule type" value="Genomic_DNA"/>
</dbReference>
<dbReference type="Gene3D" id="3.40.1190.10">
    <property type="entry name" value="Mur-like, catalytic domain"/>
    <property type="match status" value="1"/>
</dbReference>
<dbReference type="Gene3D" id="3.90.190.20">
    <property type="entry name" value="Mur ligase, C-terminal domain"/>
    <property type="match status" value="1"/>
</dbReference>
<feature type="domain" description="Pterin-binding" evidence="20">
    <location>
        <begin position="570"/>
        <end position="820"/>
    </location>
</feature>
<comment type="catalytic activity">
    <reaction evidence="16">
        <text>(6S)-5,6,7,8-tetrahydrofolyl-(gamma-L-Glu)(n) + L-glutamate + ATP = (6S)-5,6,7,8-tetrahydrofolyl-(gamma-L-Glu)(n+1) + ADP + phosphate + H(+)</text>
        <dbReference type="Rhea" id="RHEA:10580"/>
        <dbReference type="Rhea" id="RHEA-COMP:14738"/>
        <dbReference type="Rhea" id="RHEA-COMP:14740"/>
        <dbReference type="ChEBI" id="CHEBI:15378"/>
        <dbReference type="ChEBI" id="CHEBI:29985"/>
        <dbReference type="ChEBI" id="CHEBI:30616"/>
        <dbReference type="ChEBI" id="CHEBI:43474"/>
        <dbReference type="ChEBI" id="CHEBI:141005"/>
        <dbReference type="ChEBI" id="CHEBI:456216"/>
        <dbReference type="EC" id="6.3.2.17"/>
    </reaction>
</comment>
<comment type="cofactor">
    <cofactor evidence="2">
        <name>Mg(2+)</name>
        <dbReference type="ChEBI" id="CHEBI:18420"/>
    </cofactor>
</comment>
<keyword evidence="13" id="KW-0460">Magnesium</keyword>
<keyword evidence="15" id="KW-0511">Multifunctional enzyme</keyword>
<evidence type="ECO:0000256" key="11">
    <source>
        <dbReference type="ARBA" id="ARBA00022741"/>
    </source>
</evidence>
<dbReference type="EC" id="6.3.2.17" evidence="7"/>
<dbReference type="FunFam" id="3.40.1190.10:FF:000011">
    <property type="entry name" value="Folylpolyglutamate synthase/dihydrofolate synthase"/>
    <property type="match status" value="1"/>
</dbReference>
<evidence type="ECO:0000256" key="3">
    <source>
        <dbReference type="ARBA" id="ARBA00004763"/>
    </source>
</evidence>
<comment type="function">
    <text evidence="17">Can complement an H.volcanii mutant strain that is thymidine auxotroph because it lacks the two dihydrofolate reductase genes encoded by hdrA and hdrB.</text>
</comment>
<evidence type="ECO:0000256" key="15">
    <source>
        <dbReference type="ARBA" id="ARBA00023268"/>
    </source>
</evidence>
<evidence type="ECO:0000256" key="19">
    <source>
        <dbReference type="ARBA" id="ARBA00068433"/>
    </source>
</evidence>
<dbReference type="InterPro" id="IPR013221">
    <property type="entry name" value="Mur_ligase_cen"/>
</dbReference>
<evidence type="ECO:0000256" key="18">
    <source>
        <dbReference type="ARBA" id="ARBA00060901"/>
    </source>
</evidence>
<evidence type="ECO:0000256" key="4">
    <source>
        <dbReference type="ARBA" id="ARBA00005150"/>
    </source>
</evidence>
<evidence type="ECO:0000256" key="8">
    <source>
        <dbReference type="ARBA" id="ARBA00022598"/>
    </source>
</evidence>
<evidence type="ECO:0000256" key="9">
    <source>
        <dbReference type="ARBA" id="ARBA00022679"/>
    </source>
</evidence>
<dbReference type="InterPro" id="IPR011005">
    <property type="entry name" value="Dihydropteroate_synth-like_sf"/>
</dbReference>
<keyword evidence="12" id="KW-0067">ATP-binding</keyword>
<comment type="similarity">
    <text evidence="18">In the N-terminal section; belongs to the folylpolyglutamate synthase family.</text>
</comment>
<dbReference type="AlphaFoldDB" id="A0ABD5U2Q6"/>
<evidence type="ECO:0000256" key="2">
    <source>
        <dbReference type="ARBA" id="ARBA00001946"/>
    </source>
</evidence>
<evidence type="ECO:0000256" key="13">
    <source>
        <dbReference type="ARBA" id="ARBA00022842"/>
    </source>
</evidence>
<dbReference type="InterPro" id="IPR001645">
    <property type="entry name" value="Folylpolyglutamate_synth"/>
</dbReference>
<evidence type="ECO:0000256" key="12">
    <source>
        <dbReference type="ARBA" id="ARBA00022840"/>
    </source>
</evidence>
<dbReference type="GO" id="GO:0004326">
    <property type="term" value="F:tetrahydrofolylpolyglutamate synthase activity"/>
    <property type="evidence" value="ECO:0007669"/>
    <property type="project" value="UniProtKB-EC"/>
</dbReference>
<dbReference type="PROSITE" id="PS00793">
    <property type="entry name" value="DHPS_2"/>
    <property type="match status" value="1"/>
</dbReference>
<dbReference type="InterPro" id="IPR000489">
    <property type="entry name" value="Pterin-binding_dom"/>
</dbReference>
<comment type="pathway">
    <text evidence="3">Cofactor biosynthesis; tetrahydrofolate biosynthesis; 7,8-dihydrofolate from 2-amino-4-hydroxy-6-hydroxymethyl-7,8-dihydropteridine diphosphate and 4-aminobenzoate: step 1/2.</text>
</comment>
<comment type="pathway">
    <text evidence="4">Cofactor biosynthesis; tetrahydrofolylpolyglutamate biosynthesis.</text>
</comment>
<comment type="similarity">
    <text evidence="5">In the C-terminal section; belongs to the DHPS family.</text>
</comment>
<dbReference type="Gene3D" id="3.20.20.20">
    <property type="entry name" value="Dihydropteroate synthase-like"/>
    <property type="match status" value="1"/>
</dbReference>
<dbReference type="GO" id="GO:0005524">
    <property type="term" value="F:ATP binding"/>
    <property type="evidence" value="ECO:0007669"/>
    <property type="project" value="UniProtKB-KW"/>
</dbReference>
<dbReference type="RefSeq" id="WP_379697368.1">
    <property type="nucleotide sequence ID" value="NZ_JBHSXH010000015.1"/>
</dbReference>
<evidence type="ECO:0000313" key="22">
    <source>
        <dbReference type="Proteomes" id="UP001596408"/>
    </source>
</evidence>
<keyword evidence="14" id="KW-0289">Folate biosynthesis</keyword>
<proteinExistence type="inferred from homology"/>
<dbReference type="InterPro" id="IPR045031">
    <property type="entry name" value="DHP_synth-like"/>
</dbReference>
<dbReference type="Proteomes" id="UP001596408">
    <property type="component" value="Unassembled WGS sequence"/>
</dbReference>
<dbReference type="InterPro" id="IPR036565">
    <property type="entry name" value="Mur-like_cat_sf"/>
</dbReference>
<dbReference type="PROSITE" id="PS50972">
    <property type="entry name" value="PTERIN_BINDING"/>
    <property type="match status" value="1"/>
</dbReference>
<keyword evidence="8" id="KW-0436">Ligase</keyword>
<keyword evidence="22" id="KW-1185">Reference proteome</keyword>
<comment type="catalytic activity">
    <reaction evidence="1">
        <text>(7,8-dihydropterin-6-yl)methyl diphosphate + 4-aminobenzoate = 7,8-dihydropteroate + diphosphate</text>
        <dbReference type="Rhea" id="RHEA:19949"/>
        <dbReference type="ChEBI" id="CHEBI:17836"/>
        <dbReference type="ChEBI" id="CHEBI:17839"/>
        <dbReference type="ChEBI" id="CHEBI:33019"/>
        <dbReference type="ChEBI" id="CHEBI:72950"/>
        <dbReference type="EC" id="2.5.1.15"/>
    </reaction>
</comment>
<dbReference type="NCBIfam" id="TIGR01499">
    <property type="entry name" value="folC"/>
    <property type="match status" value="1"/>
</dbReference>
<dbReference type="PROSITE" id="PS00792">
    <property type="entry name" value="DHPS_1"/>
    <property type="match status" value="1"/>
</dbReference>
<comment type="caution">
    <text evidence="21">The sequence shown here is derived from an EMBL/GenBank/DDBJ whole genome shotgun (WGS) entry which is preliminary data.</text>
</comment>
<dbReference type="InterPro" id="IPR018109">
    <property type="entry name" value="Folylpolyglutamate_synth_CS"/>
</dbReference>
<evidence type="ECO:0000259" key="20">
    <source>
        <dbReference type="PROSITE" id="PS50972"/>
    </source>
</evidence>
<dbReference type="GO" id="GO:0046656">
    <property type="term" value="P:folic acid biosynthetic process"/>
    <property type="evidence" value="ECO:0007669"/>
    <property type="project" value="UniProtKB-KW"/>
</dbReference>
<evidence type="ECO:0000256" key="14">
    <source>
        <dbReference type="ARBA" id="ARBA00022909"/>
    </source>
</evidence>
<evidence type="ECO:0000256" key="16">
    <source>
        <dbReference type="ARBA" id="ARBA00047493"/>
    </source>
</evidence>
<dbReference type="NCBIfam" id="TIGR01496">
    <property type="entry name" value="DHPS"/>
    <property type="match status" value="1"/>
</dbReference>
<dbReference type="PANTHER" id="PTHR20941">
    <property type="entry name" value="FOLATE SYNTHESIS PROTEINS"/>
    <property type="match status" value="1"/>
</dbReference>
<dbReference type="InterPro" id="IPR036615">
    <property type="entry name" value="Mur_ligase_C_dom_sf"/>
</dbReference>
<dbReference type="GO" id="GO:0046872">
    <property type="term" value="F:metal ion binding"/>
    <property type="evidence" value="ECO:0007669"/>
    <property type="project" value="UniProtKB-KW"/>
</dbReference>
<accession>A0ABD5U2Q6</accession>
<dbReference type="InterPro" id="IPR006390">
    <property type="entry name" value="DHP_synth_dom"/>
</dbReference>
<evidence type="ECO:0000256" key="17">
    <source>
        <dbReference type="ARBA" id="ARBA00057011"/>
    </source>
</evidence>
<dbReference type="InterPro" id="IPR004101">
    <property type="entry name" value="Mur_ligase_C"/>
</dbReference>
<evidence type="ECO:0000256" key="6">
    <source>
        <dbReference type="ARBA" id="ARBA00012458"/>
    </source>
</evidence>
<dbReference type="PANTHER" id="PTHR20941:SF1">
    <property type="entry name" value="FOLIC ACID SYNTHESIS PROTEIN FOL1"/>
    <property type="match status" value="1"/>
</dbReference>
<evidence type="ECO:0000256" key="1">
    <source>
        <dbReference type="ARBA" id="ARBA00000012"/>
    </source>
</evidence>
<dbReference type="PROSITE" id="PS01012">
    <property type="entry name" value="FOLYLPOLYGLU_SYNT_2"/>
    <property type="match status" value="1"/>
</dbReference>
<name>A0ABD5U2Q6_9EURY</name>
<keyword evidence="11" id="KW-0547">Nucleotide-binding</keyword>
<dbReference type="Pfam" id="PF02875">
    <property type="entry name" value="Mur_ligase_C"/>
    <property type="match status" value="1"/>
</dbReference>
<dbReference type="CDD" id="cd00739">
    <property type="entry name" value="DHPS"/>
    <property type="match status" value="1"/>
</dbReference>
<reference evidence="21 22" key="1">
    <citation type="journal article" date="2019" name="Int. J. Syst. Evol. Microbiol.">
        <title>The Global Catalogue of Microorganisms (GCM) 10K type strain sequencing project: providing services to taxonomists for standard genome sequencing and annotation.</title>
        <authorList>
            <consortium name="The Broad Institute Genomics Platform"/>
            <consortium name="The Broad Institute Genome Sequencing Center for Infectious Disease"/>
            <person name="Wu L."/>
            <person name="Ma J."/>
        </authorList>
    </citation>
    <scope>NUCLEOTIDE SEQUENCE [LARGE SCALE GENOMIC DNA]</scope>
    <source>
        <strain evidence="21 22">YIM 94188</strain>
    </source>
</reference>
<keyword evidence="9 21" id="KW-0808">Transferase</keyword>
<sequence>MEYHEAVNFLFDLRRFQVKPGTASVRSLLAEFDDPQDDVSFVQIAGSNGKGSTARMAESVLREAGLTVGLYTSPHFEDVRERIRVDGRKIPESALAEFVAAAKPWLVERAASGEPLTFFEVMTAMAIWRFAEADVDVAVLEVGMGGELDATSVVDPVASAVTNVTLEHTAVLGDTVEEIAEKKAAVAPDDRPLVTGATGDALETIRAHAEETITVGTADAEMEPGPNVTVRYDGRVNHQESAVVVSGPSWGVEANIPLLGAYQATNAGIACVVAEQAADAAGTTIDATTLERGLRRANWPGRFEVMERNPHVVLDGAHNPGACEELASVIGEFDFENLHLVFGAMHDKDHREMAAALPRPASVATCRPNNARSEDPETLARVFEDAGAGDVTAETTVSAALRTARERAGPDDCVLVTGSLFLVAEARTAWTRTVVPKRVETLSDADRLLSRASVPNEDAERVRGDTVHRVYRTTAQRRQARRLREEMLAVGGDCAVSGHRGEGEQVDVVLTGTRAQFERVRANLAYADEYGLSEFAGALDAALDAPPSGSAAPGPADETGEAEFPWTDGTAVMGILNVTPDSFHDGGEYRDADDALERAEAMVEAGADIIDIGGESTRPGADVVPVEEEIERIVPVIESLADTDALVSVDTRKADVARAALDAGADILNDVTGLEDPEMRFLAAERDVPVIVMHSIDAPVVPGKDVAYDDVVEDVIDELKERILLAERAGVPRENVVVDPGLGFGKTAAEDFEMLDRIGEFEALGCPILVGHSHKSMFELVGEEAGDNLEATVAATTIAADRGADIVRVHDVRENVAAVNVALAARDPSRFADGGD</sequence>
<evidence type="ECO:0000256" key="7">
    <source>
        <dbReference type="ARBA" id="ARBA00013025"/>
    </source>
</evidence>
<dbReference type="GO" id="GO:0004156">
    <property type="term" value="F:dihydropteroate synthase activity"/>
    <property type="evidence" value="ECO:0007669"/>
    <property type="project" value="UniProtKB-EC"/>
</dbReference>
<dbReference type="Pfam" id="PF08245">
    <property type="entry name" value="Mur_ligase_M"/>
    <property type="match status" value="1"/>
</dbReference>
<gene>
    <name evidence="21" type="primary">folP</name>
    <name evidence="21" type="ORF">ACFQEV_14420</name>
</gene>
<dbReference type="Pfam" id="PF00809">
    <property type="entry name" value="Pterin_bind"/>
    <property type="match status" value="1"/>
</dbReference>
<organism evidence="21 22">
    <name type="scientific">Halopelagius fulvigenes</name>
    <dbReference type="NCBI Taxonomy" id="1198324"/>
    <lineage>
        <taxon>Archaea</taxon>
        <taxon>Methanobacteriati</taxon>
        <taxon>Methanobacteriota</taxon>
        <taxon>Stenosarchaea group</taxon>
        <taxon>Halobacteria</taxon>
        <taxon>Halobacteriales</taxon>
        <taxon>Haloferacaceae</taxon>
    </lineage>
</organism>
<dbReference type="SUPFAM" id="SSF53244">
    <property type="entry name" value="MurD-like peptide ligases, peptide-binding domain"/>
    <property type="match status" value="1"/>
</dbReference>
<keyword evidence="10" id="KW-0479">Metal-binding</keyword>
<dbReference type="EC" id="2.5.1.15" evidence="6"/>
<dbReference type="SUPFAM" id="SSF51717">
    <property type="entry name" value="Dihydropteroate synthetase-like"/>
    <property type="match status" value="1"/>
</dbReference>
<evidence type="ECO:0000256" key="10">
    <source>
        <dbReference type="ARBA" id="ARBA00022723"/>
    </source>
</evidence>
<evidence type="ECO:0000256" key="5">
    <source>
        <dbReference type="ARBA" id="ARBA00009951"/>
    </source>
</evidence>
<dbReference type="SUPFAM" id="SSF53623">
    <property type="entry name" value="MurD-like peptide ligases, catalytic domain"/>
    <property type="match status" value="1"/>
</dbReference>
<evidence type="ECO:0000313" key="21">
    <source>
        <dbReference type="EMBL" id="MFC6826176.1"/>
    </source>
</evidence>